<feature type="non-terminal residue" evidence="3">
    <location>
        <position position="1"/>
    </location>
</feature>
<protein>
    <recommendedName>
        <fullName evidence="2">Peptidase S9 prolyl oligopeptidase catalytic domain-containing protein</fullName>
    </recommendedName>
</protein>
<accession>A0A382CV65</accession>
<reference evidence="3" key="1">
    <citation type="submission" date="2018-05" db="EMBL/GenBank/DDBJ databases">
        <authorList>
            <person name="Lanie J.A."/>
            <person name="Ng W.-L."/>
            <person name="Kazmierczak K.M."/>
            <person name="Andrzejewski T.M."/>
            <person name="Davidsen T.M."/>
            <person name="Wayne K.J."/>
            <person name="Tettelin H."/>
            <person name="Glass J.I."/>
            <person name="Rusch D."/>
            <person name="Podicherti R."/>
            <person name="Tsui H.-C.T."/>
            <person name="Winkler M.E."/>
        </authorList>
    </citation>
    <scope>NUCLEOTIDE SEQUENCE</scope>
</reference>
<feature type="domain" description="Peptidase S9 prolyl oligopeptidase catalytic" evidence="2">
    <location>
        <begin position="10"/>
        <end position="113"/>
    </location>
</feature>
<name>A0A382CV65_9ZZZZ</name>
<dbReference type="GO" id="GO:0004252">
    <property type="term" value="F:serine-type endopeptidase activity"/>
    <property type="evidence" value="ECO:0007669"/>
    <property type="project" value="TreeGrafter"/>
</dbReference>
<dbReference type="Pfam" id="PF00326">
    <property type="entry name" value="Peptidase_S9"/>
    <property type="match status" value="1"/>
</dbReference>
<dbReference type="AlphaFoldDB" id="A0A382CV65"/>
<dbReference type="EMBL" id="UINC01036190">
    <property type="protein sequence ID" value="SVB29779.1"/>
    <property type="molecule type" value="Genomic_DNA"/>
</dbReference>
<proteinExistence type="predicted"/>
<dbReference type="InterPro" id="IPR001375">
    <property type="entry name" value="Peptidase_S9_cat"/>
</dbReference>
<evidence type="ECO:0000256" key="1">
    <source>
        <dbReference type="ARBA" id="ARBA00022801"/>
    </source>
</evidence>
<dbReference type="PANTHER" id="PTHR42776">
    <property type="entry name" value="SERINE PEPTIDASE S9 FAMILY MEMBER"/>
    <property type="match status" value="1"/>
</dbReference>
<keyword evidence="1" id="KW-0378">Hydrolase</keyword>
<evidence type="ECO:0000259" key="2">
    <source>
        <dbReference type="Pfam" id="PF00326"/>
    </source>
</evidence>
<dbReference type="Gene3D" id="3.40.50.1820">
    <property type="entry name" value="alpha/beta hydrolase"/>
    <property type="match status" value="1"/>
</dbReference>
<sequence>ASEVNYLSNYGTDHYQRQWEAELGLPWRNLDLWVHLSPFFRVDEITTPTLVMNGEVDWNVPALNSEQLYQALRRLGRETELVIYPDQSHGIRRPTYQQDRYERYLAWYDRYVKPRAPTTSY</sequence>
<dbReference type="GO" id="GO:0006508">
    <property type="term" value="P:proteolysis"/>
    <property type="evidence" value="ECO:0007669"/>
    <property type="project" value="InterPro"/>
</dbReference>
<organism evidence="3">
    <name type="scientific">marine metagenome</name>
    <dbReference type="NCBI Taxonomy" id="408172"/>
    <lineage>
        <taxon>unclassified sequences</taxon>
        <taxon>metagenomes</taxon>
        <taxon>ecological metagenomes</taxon>
    </lineage>
</organism>
<dbReference type="InterPro" id="IPR029058">
    <property type="entry name" value="AB_hydrolase_fold"/>
</dbReference>
<dbReference type="PANTHER" id="PTHR42776:SF27">
    <property type="entry name" value="DIPEPTIDYL PEPTIDASE FAMILY MEMBER 6"/>
    <property type="match status" value="1"/>
</dbReference>
<gene>
    <name evidence="3" type="ORF">METZ01_LOCUS182633</name>
</gene>
<dbReference type="SUPFAM" id="SSF53474">
    <property type="entry name" value="alpha/beta-Hydrolases"/>
    <property type="match status" value="1"/>
</dbReference>
<evidence type="ECO:0000313" key="3">
    <source>
        <dbReference type="EMBL" id="SVB29779.1"/>
    </source>
</evidence>